<sequence>MDMDHAAALVRLTRYYESLSLQNIGSLGEFYTPNAYFRNPFNEVRTSAEMAHIFRRLLMHIDVPRIEITATILQSNQAFLVWNFRCRLKRWHEDELTIRGASHLRLSNDGRVAYQRDYWDVAEELYEKLPMLGRLMRWLKRRMC</sequence>
<protein>
    <submittedName>
        <fullName evidence="2">Isomerase</fullName>
    </submittedName>
</protein>
<evidence type="ECO:0000313" key="3">
    <source>
        <dbReference type="Proteomes" id="UP000414233"/>
    </source>
</evidence>
<name>A0A5E4YEZ0_9BURK</name>
<evidence type="ECO:0000259" key="1">
    <source>
        <dbReference type="Pfam" id="PF12680"/>
    </source>
</evidence>
<dbReference type="RefSeq" id="WP_150699149.1">
    <property type="nucleotide sequence ID" value="NZ_CABPRZ010000023.1"/>
</dbReference>
<feature type="domain" description="SnoaL-like" evidence="1">
    <location>
        <begin position="13"/>
        <end position="114"/>
    </location>
</feature>
<keyword evidence="2" id="KW-0413">Isomerase</keyword>
<proteinExistence type="predicted"/>
<dbReference type="GO" id="GO:0016853">
    <property type="term" value="F:isomerase activity"/>
    <property type="evidence" value="ECO:0007669"/>
    <property type="project" value="UniProtKB-KW"/>
</dbReference>
<keyword evidence="3" id="KW-1185">Reference proteome</keyword>
<dbReference type="EMBL" id="CABPRZ010000023">
    <property type="protein sequence ID" value="VVE47027.1"/>
    <property type="molecule type" value="Genomic_DNA"/>
</dbReference>
<dbReference type="Pfam" id="PF12680">
    <property type="entry name" value="SnoaL_2"/>
    <property type="match status" value="1"/>
</dbReference>
<dbReference type="InterPro" id="IPR037401">
    <property type="entry name" value="SnoaL-like"/>
</dbReference>
<dbReference type="SUPFAM" id="SSF54427">
    <property type="entry name" value="NTF2-like"/>
    <property type="match status" value="1"/>
</dbReference>
<evidence type="ECO:0000313" key="2">
    <source>
        <dbReference type="EMBL" id="VVE47027.1"/>
    </source>
</evidence>
<dbReference type="InterPro" id="IPR032710">
    <property type="entry name" value="NTF2-like_dom_sf"/>
</dbReference>
<organism evidence="2 3">
    <name type="scientific">Pandoraea terrae</name>
    <dbReference type="NCBI Taxonomy" id="1537710"/>
    <lineage>
        <taxon>Bacteria</taxon>
        <taxon>Pseudomonadati</taxon>
        <taxon>Pseudomonadota</taxon>
        <taxon>Betaproteobacteria</taxon>
        <taxon>Burkholderiales</taxon>
        <taxon>Burkholderiaceae</taxon>
        <taxon>Pandoraea</taxon>
    </lineage>
</organism>
<dbReference type="Gene3D" id="3.10.450.50">
    <property type="match status" value="1"/>
</dbReference>
<dbReference type="AlphaFoldDB" id="A0A5E4YEZ0"/>
<dbReference type="OrthoDB" id="1115105at2"/>
<accession>A0A5E4YEZ0</accession>
<reference evidence="2 3" key="1">
    <citation type="submission" date="2019-08" db="EMBL/GenBank/DDBJ databases">
        <authorList>
            <person name="Peeters C."/>
        </authorList>
    </citation>
    <scope>NUCLEOTIDE SEQUENCE [LARGE SCALE GENOMIC DNA]</scope>
    <source>
        <strain evidence="2 3">LMG 30175</strain>
    </source>
</reference>
<dbReference type="Proteomes" id="UP000414233">
    <property type="component" value="Unassembled WGS sequence"/>
</dbReference>
<gene>
    <name evidence="2" type="ORF">PTE30175_04364</name>
</gene>